<evidence type="ECO:0000313" key="2">
    <source>
        <dbReference type="EMBL" id="MEU9576075.1"/>
    </source>
</evidence>
<evidence type="ECO:0000256" key="1">
    <source>
        <dbReference type="SAM" id="Phobius"/>
    </source>
</evidence>
<feature type="transmembrane region" description="Helical" evidence="1">
    <location>
        <begin position="188"/>
        <end position="209"/>
    </location>
</feature>
<feature type="transmembrane region" description="Helical" evidence="1">
    <location>
        <begin position="76"/>
        <end position="95"/>
    </location>
</feature>
<protein>
    <submittedName>
        <fullName evidence="2">DUF6518 family protein</fullName>
    </submittedName>
</protein>
<organism evidence="2 3">
    <name type="scientific">Streptomyces chilikensis</name>
    <dbReference type="NCBI Taxonomy" id="1194079"/>
    <lineage>
        <taxon>Bacteria</taxon>
        <taxon>Bacillati</taxon>
        <taxon>Actinomycetota</taxon>
        <taxon>Actinomycetes</taxon>
        <taxon>Kitasatosporales</taxon>
        <taxon>Streptomycetaceae</taxon>
        <taxon>Streptomyces</taxon>
    </lineage>
</organism>
<feature type="transmembrane region" description="Helical" evidence="1">
    <location>
        <begin position="107"/>
        <end position="127"/>
    </location>
</feature>
<comment type="caution">
    <text evidence="2">The sequence shown here is derived from an EMBL/GenBank/DDBJ whole genome shotgun (WGS) entry which is preliminary data.</text>
</comment>
<proteinExistence type="predicted"/>
<dbReference type="EMBL" id="JBEZNA010000003">
    <property type="protein sequence ID" value="MEU9576075.1"/>
    <property type="molecule type" value="Genomic_DNA"/>
</dbReference>
<keyword evidence="3" id="KW-1185">Reference proteome</keyword>
<dbReference type="InterPro" id="IPR045393">
    <property type="entry name" value="DUF6518"/>
</dbReference>
<reference evidence="2 3" key="1">
    <citation type="submission" date="2024-06" db="EMBL/GenBank/DDBJ databases">
        <title>The Natural Products Discovery Center: Release of the First 8490 Sequenced Strains for Exploring Actinobacteria Biosynthetic Diversity.</title>
        <authorList>
            <person name="Kalkreuter E."/>
            <person name="Kautsar S.A."/>
            <person name="Yang D."/>
            <person name="Bader C.D."/>
            <person name="Teijaro C.N."/>
            <person name="Fluegel L."/>
            <person name="Davis C.M."/>
            <person name="Simpson J.R."/>
            <person name="Lauterbach L."/>
            <person name="Steele A.D."/>
            <person name="Gui C."/>
            <person name="Meng S."/>
            <person name="Li G."/>
            <person name="Viehrig K."/>
            <person name="Ye F."/>
            <person name="Su P."/>
            <person name="Kiefer A.F."/>
            <person name="Nichols A."/>
            <person name="Cepeda A.J."/>
            <person name="Yan W."/>
            <person name="Fan B."/>
            <person name="Jiang Y."/>
            <person name="Adhikari A."/>
            <person name="Zheng C.-J."/>
            <person name="Schuster L."/>
            <person name="Cowan T.M."/>
            <person name="Smanski M.J."/>
            <person name="Chevrette M.G."/>
            <person name="De Carvalho L.P.S."/>
            <person name="Shen B."/>
        </authorList>
    </citation>
    <scope>NUCLEOTIDE SEQUENCE [LARGE SCALE GENOMIC DNA]</scope>
    <source>
        <strain evidence="2 3">NPDC048117</strain>
    </source>
</reference>
<dbReference type="RefSeq" id="WP_359268098.1">
    <property type="nucleotide sequence ID" value="NZ_JBEZNA010000003.1"/>
</dbReference>
<keyword evidence="1" id="KW-0812">Transmembrane</keyword>
<evidence type="ECO:0000313" key="3">
    <source>
        <dbReference type="Proteomes" id="UP001551584"/>
    </source>
</evidence>
<feature type="transmembrane region" description="Helical" evidence="1">
    <location>
        <begin position="139"/>
        <end position="158"/>
    </location>
</feature>
<accession>A0ABV3EIR3</accession>
<sequence>MNTSPVPASMPGTRGRVRVFATASAFAGGLLLGVLTNLAQGWLPGAWNQIANSGAVWSVAAFAAGALMARRAGLPAAAVAGLCAESGLVVGYYAYAEVARDGMGSLFAPLVWLGMAFIAGPLFGAAGSWWRGVDPRHRVIGLAALAGVFGTEALHYAWVLHYAPQAWACLAALVLVSLLMSRTLKERALTLLTAVPFSLLAYLLFYQLILTTLLG</sequence>
<feature type="transmembrane region" description="Helical" evidence="1">
    <location>
        <begin position="19"/>
        <end position="38"/>
    </location>
</feature>
<feature type="transmembrane region" description="Helical" evidence="1">
    <location>
        <begin position="50"/>
        <end position="69"/>
    </location>
</feature>
<dbReference type="Proteomes" id="UP001551584">
    <property type="component" value="Unassembled WGS sequence"/>
</dbReference>
<dbReference type="Pfam" id="PF20128">
    <property type="entry name" value="DUF6518"/>
    <property type="match status" value="1"/>
</dbReference>
<feature type="transmembrane region" description="Helical" evidence="1">
    <location>
        <begin position="164"/>
        <end position="181"/>
    </location>
</feature>
<gene>
    <name evidence="2" type="ORF">AB0D95_02040</name>
</gene>
<keyword evidence="1" id="KW-1133">Transmembrane helix</keyword>
<keyword evidence="1" id="KW-0472">Membrane</keyword>
<name>A0ABV3EIR3_9ACTN</name>